<dbReference type="RefSeq" id="XP_021872555.1">
    <property type="nucleotide sequence ID" value="XM_022012614.1"/>
</dbReference>
<comment type="caution">
    <text evidence="3">The sequence shown here is derived from an EMBL/GenBank/DDBJ whole genome shotgun (WGS) entry which is preliminary data.</text>
</comment>
<dbReference type="InParanoid" id="A0A1Y1UKQ3"/>
<keyword evidence="2" id="KW-0472">Membrane</keyword>
<evidence type="ECO:0000256" key="1">
    <source>
        <dbReference type="SAM" id="MobiDB-lite"/>
    </source>
</evidence>
<feature type="transmembrane region" description="Helical" evidence="2">
    <location>
        <begin position="36"/>
        <end position="58"/>
    </location>
</feature>
<keyword evidence="4" id="KW-1185">Reference proteome</keyword>
<dbReference type="Proteomes" id="UP000193218">
    <property type="component" value="Unassembled WGS sequence"/>
</dbReference>
<feature type="region of interest" description="Disordered" evidence="1">
    <location>
        <begin position="1"/>
        <end position="23"/>
    </location>
</feature>
<name>A0A1Y1UKQ3_9TREE</name>
<evidence type="ECO:0000313" key="4">
    <source>
        <dbReference type="Proteomes" id="UP000193218"/>
    </source>
</evidence>
<gene>
    <name evidence="3" type="ORF">BD324DRAFT_372794</name>
</gene>
<dbReference type="AlphaFoldDB" id="A0A1Y1UKQ3"/>
<evidence type="ECO:0000313" key="3">
    <source>
        <dbReference type="EMBL" id="ORX38633.1"/>
    </source>
</evidence>
<keyword evidence="2" id="KW-1133">Transmembrane helix</keyword>
<dbReference type="GeneID" id="33554422"/>
<sequence length="152" mass="16015">MSSDRSASRGSARASASKGSHSSAPIIDSKSTFRHLAIGTLLAVAILIVSTLFAPHLIRSHLPRSLTTLSSRQPSYFSSFSFHGTPHNPSSDPLSSSSSGTVAVDNMASIQKVAVGEKKYAKALGPEKKISAAEEAQWNSCVQSVLSMLEVD</sequence>
<organism evidence="3 4">
    <name type="scientific">Kockovaella imperatae</name>
    <dbReference type="NCBI Taxonomy" id="4999"/>
    <lineage>
        <taxon>Eukaryota</taxon>
        <taxon>Fungi</taxon>
        <taxon>Dikarya</taxon>
        <taxon>Basidiomycota</taxon>
        <taxon>Agaricomycotina</taxon>
        <taxon>Tremellomycetes</taxon>
        <taxon>Tremellales</taxon>
        <taxon>Cuniculitremaceae</taxon>
        <taxon>Kockovaella</taxon>
    </lineage>
</organism>
<dbReference type="EMBL" id="NBSH01000004">
    <property type="protein sequence ID" value="ORX38633.1"/>
    <property type="molecule type" value="Genomic_DNA"/>
</dbReference>
<evidence type="ECO:0000256" key="2">
    <source>
        <dbReference type="SAM" id="Phobius"/>
    </source>
</evidence>
<accession>A0A1Y1UKQ3</accession>
<proteinExistence type="predicted"/>
<protein>
    <submittedName>
        <fullName evidence="3">Uncharacterized protein</fullName>
    </submittedName>
</protein>
<reference evidence="3 4" key="1">
    <citation type="submission" date="2017-03" db="EMBL/GenBank/DDBJ databases">
        <title>Widespread Adenine N6-methylation of Active Genes in Fungi.</title>
        <authorList>
            <consortium name="DOE Joint Genome Institute"/>
            <person name="Mondo S.J."/>
            <person name="Dannebaum R.O."/>
            <person name="Kuo R.C."/>
            <person name="Louie K.B."/>
            <person name="Bewick A.J."/>
            <person name="Labutti K."/>
            <person name="Haridas S."/>
            <person name="Kuo A."/>
            <person name="Salamov A."/>
            <person name="Ahrendt S.R."/>
            <person name="Lau R."/>
            <person name="Bowen B.P."/>
            <person name="Lipzen A."/>
            <person name="Sullivan W."/>
            <person name="Andreopoulos W.B."/>
            <person name="Clum A."/>
            <person name="Lindquist E."/>
            <person name="Daum C."/>
            <person name="Northen T.R."/>
            <person name="Ramamoorthy G."/>
            <person name="Schmitz R.J."/>
            <person name="Gryganskyi A."/>
            <person name="Culley D."/>
            <person name="Magnuson J."/>
            <person name="James T.Y."/>
            <person name="O'Malley M.A."/>
            <person name="Stajich J.E."/>
            <person name="Spatafora J.W."/>
            <person name="Visel A."/>
            <person name="Grigoriev I.V."/>
        </authorList>
    </citation>
    <scope>NUCLEOTIDE SEQUENCE [LARGE SCALE GENOMIC DNA]</scope>
    <source>
        <strain evidence="3 4">NRRL Y-17943</strain>
    </source>
</reference>
<keyword evidence="2" id="KW-0812">Transmembrane</keyword>